<gene>
    <name evidence="8" type="ORF">GCM10023191_033570</name>
</gene>
<keyword evidence="4 7" id="KW-0812">Transmembrane</keyword>
<feature type="transmembrane region" description="Helical" evidence="7">
    <location>
        <begin position="117"/>
        <end position="142"/>
    </location>
</feature>
<evidence type="ECO:0000256" key="4">
    <source>
        <dbReference type="ARBA" id="ARBA00022692"/>
    </source>
</evidence>
<comment type="caution">
    <text evidence="8">The sequence shown here is derived from an EMBL/GenBank/DDBJ whole genome shotgun (WGS) entry which is preliminary data.</text>
</comment>
<feature type="transmembrane region" description="Helical" evidence="7">
    <location>
        <begin position="162"/>
        <end position="182"/>
    </location>
</feature>
<sequence>MTAAQWLLVLTWAGVTLYALLGGADFGGGFWDMLAGGSRRGFAQRRLIEHSIGPVWEANHVWLIFVLVMFWTCFPRVFASVASTLYIPLTLIALGIIARGAAFAFRKASTELWQLRLFGGAFALSSILTPFFLGTVAGGVASGRVPPGLARGDLLTSWWNPTSVLAGLVAVGSTAYLAAVYLTGDARRGGDRALAEAFRLRALVTAVVTGAIVLGGIVILRDDAPRLFAGLTGRALPVVALSAFAGIVSLVLLVLRHYTTARGTAALAVAAVLWAWAAAQYPLLLPPDVTVTRAAADPAVLHATLASVVVGMVLLVPSLLWLFALFQRAPKR</sequence>
<proteinExistence type="inferred from homology"/>
<dbReference type="PANTHER" id="PTHR43141:SF4">
    <property type="entry name" value="CYTOCHROME BD2 SUBUNIT II"/>
    <property type="match status" value="1"/>
</dbReference>
<comment type="similarity">
    <text evidence="2">Belongs to the cytochrome ubiquinol oxidase subunit 2 family.</text>
</comment>
<evidence type="ECO:0000256" key="2">
    <source>
        <dbReference type="ARBA" id="ARBA00007543"/>
    </source>
</evidence>
<evidence type="ECO:0000256" key="3">
    <source>
        <dbReference type="ARBA" id="ARBA00022475"/>
    </source>
</evidence>
<comment type="subcellular location">
    <subcellularLocation>
        <location evidence="1">Cell membrane</location>
        <topology evidence="1">Multi-pass membrane protein</topology>
    </subcellularLocation>
</comment>
<evidence type="ECO:0000256" key="6">
    <source>
        <dbReference type="ARBA" id="ARBA00023136"/>
    </source>
</evidence>
<evidence type="ECO:0000256" key="5">
    <source>
        <dbReference type="ARBA" id="ARBA00022989"/>
    </source>
</evidence>
<keyword evidence="5 7" id="KW-1133">Transmembrane helix</keyword>
<accession>A0ABP8PY01</accession>
<protein>
    <submittedName>
        <fullName evidence="8">Cytochrome d ubiquinol oxidase subunit II</fullName>
    </submittedName>
</protein>
<dbReference type="EMBL" id="BAABHF010000019">
    <property type="protein sequence ID" value="GAA4494427.1"/>
    <property type="molecule type" value="Genomic_DNA"/>
</dbReference>
<evidence type="ECO:0000313" key="8">
    <source>
        <dbReference type="EMBL" id="GAA4494427.1"/>
    </source>
</evidence>
<feature type="transmembrane region" description="Helical" evidence="7">
    <location>
        <begin position="267"/>
        <end position="285"/>
    </location>
</feature>
<dbReference type="Proteomes" id="UP001500503">
    <property type="component" value="Unassembled WGS sequence"/>
</dbReference>
<feature type="transmembrane region" description="Helical" evidence="7">
    <location>
        <begin position="202"/>
        <end position="220"/>
    </location>
</feature>
<evidence type="ECO:0000256" key="7">
    <source>
        <dbReference type="SAM" id="Phobius"/>
    </source>
</evidence>
<name>A0ABP8PY01_9ACTN</name>
<dbReference type="PANTHER" id="PTHR43141">
    <property type="entry name" value="CYTOCHROME BD2 SUBUNIT II"/>
    <property type="match status" value="1"/>
</dbReference>
<evidence type="ECO:0000313" key="9">
    <source>
        <dbReference type="Proteomes" id="UP001500503"/>
    </source>
</evidence>
<keyword evidence="9" id="KW-1185">Reference proteome</keyword>
<feature type="transmembrane region" description="Helical" evidence="7">
    <location>
        <begin position="85"/>
        <end position="105"/>
    </location>
</feature>
<evidence type="ECO:0000256" key="1">
    <source>
        <dbReference type="ARBA" id="ARBA00004651"/>
    </source>
</evidence>
<reference evidence="9" key="1">
    <citation type="journal article" date="2019" name="Int. J. Syst. Evol. Microbiol.">
        <title>The Global Catalogue of Microorganisms (GCM) 10K type strain sequencing project: providing services to taxonomists for standard genome sequencing and annotation.</title>
        <authorList>
            <consortium name="The Broad Institute Genomics Platform"/>
            <consortium name="The Broad Institute Genome Sequencing Center for Infectious Disease"/>
            <person name="Wu L."/>
            <person name="Ma J."/>
        </authorList>
    </citation>
    <scope>NUCLEOTIDE SEQUENCE [LARGE SCALE GENOMIC DNA]</scope>
    <source>
        <strain evidence="9">JCM 17933</strain>
    </source>
</reference>
<keyword evidence="6 7" id="KW-0472">Membrane</keyword>
<feature type="transmembrane region" description="Helical" evidence="7">
    <location>
        <begin position="305"/>
        <end position="326"/>
    </location>
</feature>
<feature type="transmembrane region" description="Helical" evidence="7">
    <location>
        <begin position="235"/>
        <end position="255"/>
    </location>
</feature>
<organism evidence="8 9">
    <name type="scientific">Actinoallomurus oryzae</name>
    <dbReference type="NCBI Taxonomy" id="502180"/>
    <lineage>
        <taxon>Bacteria</taxon>
        <taxon>Bacillati</taxon>
        <taxon>Actinomycetota</taxon>
        <taxon>Actinomycetes</taxon>
        <taxon>Streptosporangiales</taxon>
        <taxon>Thermomonosporaceae</taxon>
        <taxon>Actinoallomurus</taxon>
    </lineage>
</organism>
<feature type="transmembrane region" description="Helical" evidence="7">
    <location>
        <begin position="6"/>
        <end position="34"/>
    </location>
</feature>
<dbReference type="InterPro" id="IPR003317">
    <property type="entry name" value="Cyt-d_oxidase_su2"/>
</dbReference>
<dbReference type="RefSeq" id="WP_345464419.1">
    <property type="nucleotide sequence ID" value="NZ_BAABHF010000019.1"/>
</dbReference>
<dbReference type="Pfam" id="PF02322">
    <property type="entry name" value="Cyt_bd_oxida_II"/>
    <property type="match status" value="1"/>
</dbReference>
<keyword evidence="3" id="KW-1003">Cell membrane</keyword>